<protein>
    <submittedName>
        <fullName evidence="1">Uncharacterized protein</fullName>
    </submittedName>
</protein>
<dbReference type="STRING" id="411490.ANACAC_01482"/>
<name>B0MD39_ANACD</name>
<accession>B0MD39</accession>
<evidence type="ECO:0000313" key="2">
    <source>
        <dbReference type="Proteomes" id="UP000004935"/>
    </source>
</evidence>
<dbReference type="HOGENOM" id="CLU_3179427_0_0_9"/>
<reference evidence="1" key="2">
    <citation type="submission" date="2013-11" db="EMBL/GenBank/DDBJ databases">
        <title>Draft genome sequence of Anaerostipes caccae (DSM 14662).</title>
        <authorList>
            <person name="Sudarsanam P."/>
            <person name="Ley R."/>
            <person name="Guruge J."/>
            <person name="Turnbaugh P.J."/>
            <person name="Mahowald M."/>
            <person name="Liep D."/>
            <person name="Gordon J."/>
        </authorList>
    </citation>
    <scope>NUCLEOTIDE SEQUENCE</scope>
    <source>
        <strain evidence="1">DSM 14662</strain>
    </source>
</reference>
<sequence>MFLCIIYCSWLLAELYGRWYFGTGVKNGNGYIIKTSQTMEEIYYEV</sequence>
<gene>
    <name evidence="1" type="ORF">ANACAC_01482</name>
</gene>
<evidence type="ECO:0000313" key="1">
    <source>
        <dbReference type="EMBL" id="EDR97859.1"/>
    </source>
</evidence>
<comment type="caution">
    <text evidence="1">The sequence shown here is derived from an EMBL/GenBank/DDBJ whole genome shotgun (WGS) entry which is preliminary data.</text>
</comment>
<proteinExistence type="predicted"/>
<dbReference type="EMBL" id="ABAX03000012">
    <property type="protein sequence ID" value="EDR97859.1"/>
    <property type="molecule type" value="Genomic_DNA"/>
</dbReference>
<keyword evidence="2" id="KW-1185">Reference proteome</keyword>
<dbReference type="Proteomes" id="UP000004935">
    <property type="component" value="Unassembled WGS sequence"/>
</dbReference>
<organism evidence="1 2">
    <name type="scientific">Anaerostipes caccae (strain DSM 14662 / CCUG 47493 / JCM 13470 / NCIMB 13811 / L1-92)</name>
    <dbReference type="NCBI Taxonomy" id="411490"/>
    <lineage>
        <taxon>Bacteria</taxon>
        <taxon>Bacillati</taxon>
        <taxon>Bacillota</taxon>
        <taxon>Clostridia</taxon>
        <taxon>Lachnospirales</taxon>
        <taxon>Lachnospiraceae</taxon>
        <taxon>Anaerostipes</taxon>
    </lineage>
</organism>
<dbReference type="AlphaFoldDB" id="B0MD39"/>
<reference evidence="1" key="1">
    <citation type="submission" date="2007-11" db="EMBL/GenBank/DDBJ databases">
        <authorList>
            <person name="Fulton L."/>
            <person name="Clifton S."/>
            <person name="Fulton B."/>
            <person name="Xu J."/>
            <person name="Minx P."/>
            <person name="Pepin K.H."/>
            <person name="Johnson M."/>
            <person name="Thiruvilangam P."/>
            <person name="Bhonagiri V."/>
            <person name="Nash W.E."/>
            <person name="Mardis E.R."/>
            <person name="Wilson R.K."/>
        </authorList>
    </citation>
    <scope>NUCLEOTIDE SEQUENCE [LARGE SCALE GENOMIC DNA]</scope>
    <source>
        <strain evidence="1">DSM 14662</strain>
    </source>
</reference>